<evidence type="ECO:0000259" key="13">
    <source>
        <dbReference type="PROSITE" id="PS50885"/>
    </source>
</evidence>
<feature type="transmembrane region" description="Helical" evidence="11">
    <location>
        <begin position="192"/>
        <end position="215"/>
    </location>
</feature>
<evidence type="ECO:0000256" key="1">
    <source>
        <dbReference type="ARBA" id="ARBA00000085"/>
    </source>
</evidence>
<dbReference type="GO" id="GO:0000155">
    <property type="term" value="F:phosphorelay sensor kinase activity"/>
    <property type="evidence" value="ECO:0007669"/>
    <property type="project" value="InterPro"/>
</dbReference>
<reference evidence="14 15" key="1">
    <citation type="submission" date="2018-06" db="EMBL/GenBank/DDBJ databases">
        <title>Genomic Encyclopedia of Archaeal and Bacterial Type Strains, Phase II (KMG-II): from individual species to whole genera.</title>
        <authorList>
            <person name="Goeker M."/>
        </authorList>
    </citation>
    <scope>NUCLEOTIDE SEQUENCE [LARGE SCALE GENOMIC DNA]</scope>
    <source>
        <strain evidence="14 15">ATCC BAA-1881</strain>
    </source>
</reference>
<dbReference type="SMART" id="SM00388">
    <property type="entry name" value="HisKA"/>
    <property type="match status" value="1"/>
</dbReference>
<feature type="domain" description="HAMP" evidence="13">
    <location>
        <begin position="217"/>
        <end position="270"/>
    </location>
</feature>
<keyword evidence="10 11" id="KW-0472">Membrane</keyword>
<dbReference type="Pfam" id="PF02518">
    <property type="entry name" value="HATPase_c"/>
    <property type="match status" value="1"/>
</dbReference>
<proteinExistence type="predicted"/>
<keyword evidence="9" id="KW-0902">Two-component regulatory system</keyword>
<dbReference type="AlphaFoldDB" id="A0A326UGV6"/>
<organism evidence="14 15">
    <name type="scientific">Thermosporothrix hazakensis</name>
    <dbReference type="NCBI Taxonomy" id="644383"/>
    <lineage>
        <taxon>Bacteria</taxon>
        <taxon>Bacillati</taxon>
        <taxon>Chloroflexota</taxon>
        <taxon>Ktedonobacteria</taxon>
        <taxon>Ktedonobacterales</taxon>
        <taxon>Thermosporotrichaceae</taxon>
        <taxon>Thermosporothrix</taxon>
    </lineage>
</organism>
<dbReference type="InterPro" id="IPR036097">
    <property type="entry name" value="HisK_dim/P_sf"/>
</dbReference>
<keyword evidence="6 11" id="KW-0812">Transmembrane</keyword>
<evidence type="ECO:0000313" key="14">
    <source>
        <dbReference type="EMBL" id="PZW30600.1"/>
    </source>
</evidence>
<dbReference type="EC" id="2.7.13.3" evidence="3"/>
<evidence type="ECO:0000313" key="15">
    <source>
        <dbReference type="Proteomes" id="UP000248806"/>
    </source>
</evidence>
<dbReference type="Gene3D" id="3.30.565.10">
    <property type="entry name" value="Histidine kinase-like ATPase, C-terminal domain"/>
    <property type="match status" value="1"/>
</dbReference>
<evidence type="ECO:0000256" key="4">
    <source>
        <dbReference type="ARBA" id="ARBA00022553"/>
    </source>
</evidence>
<name>A0A326UGV6_THEHA</name>
<keyword evidence="15" id="KW-1185">Reference proteome</keyword>
<evidence type="ECO:0000256" key="3">
    <source>
        <dbReference type="ARBA" id="ARBA00012438"/>
    </source>
</evidence>
<evidence type="ECO:0000256" key="6">
    <source>
        <dbReference type="ARBA" id="ARBA00022692"/>
    </source>
</evidence>
<dbReference type="RefSeq" id="WP_111322452.1">
    <property type="nucleotide sequence ID" value="NZ_BIFX01000001.1"/>
</dbReference>
<keyword evidence="7 14" id="KW-0418">Kinase</keyword>
<protein>
    <recommendedName>
        <fullName evidence="3">histidine kinase</fullName>
        <ecNumber evidence="3">2.7.13.3</ecNumber>
    </recommendedName>
</protein>
<evidence type="ECO:0000256" key="10">
    <source>
        <dbReference type="ARBA" id="ARBA00023136"/>
    </source>
</evidence>
<dbReference type="FunFam" id="1.10.287.130:FF:000001">
    <property type="entry name" value="Two-component sensor histidine kinase"/>
    <property type="match status" value="1"/>
</dbReference>
<dbReference type="Gene3D" id="6.10.340.10">
    <property type="match status" value="1"/>
</dbReference>
<evidence type="ECO:0000256" key="8">
    <source>
        <dbReference type="ARBA" id="ARBA00022989"/>
    </source>
</evidence>
<dbReference type="Gene3D" id="1.10.287.130">
    <property type="match status" value="1"/>
</dbReference>
<dbReference type="SUPFAM" id="SSF47384">
    <property type="entry name" value="Homodimeric domain of signal transducing histidine kinase"/>
    <property type="match status" value="1"/>
</dbReference>
<dbReference type="PROSITE" id="PS50109">
    <property type="entry name" value="HIS_KIN"/>
    <property type="match status" value="1"/>
</dbReference>
<dbReference type="InterPro" id="IPR004358">
    <property type="entry name" value="Sig_transdc_His_kin-like_C"/>
</dbReference>
<evidence type="ECO:0000259" key="12">
    <source>
        <dbReference type="PROSITE" id="PS50109"/>
    </source>
</evidence>
<dbReference type="OrthoDB" id="9786919at2"/>
<dbReference type="InterPro" id="IPR005467">
    <property type="entry name" value="His_kinase_dom"/>
</dbReference>
<dbReference type="SMART" id="SM00304">
    <property type="entry name" value="HAMP"/>
    <property type="match status" value="1"/>
</dbReference>
<evidence type="ECO:0000256" key="2">
    <source>
        <dbReference type="ARBA" id="ARBA00004370"/>
    </source>
</evidence>
<dbReference type="PANTHER" id="PTHR45436:SF5">
    <property type="entry name" value="SENSOR HISTIDINE KINASE TRCS"/>
    <property type="match status" value="1"/>
</dbReference>
<dbReference type="SMART" id="SM00387">
    <property type="entry name" value="HATPase_c"/>
    <property type="match status" value="1"/>
</dbReference>
<evidence type="ECO:0000256" key="7">
    <source>
        <dbReference type="ARBA" id="ARBA00022777"/>
    </source>
</evidence>
<evidence type="ECO:0000256" key="11">
    <source>
        <dbReference type="SAM" id="Phobius"/>
    </source>
</evidence>
<keyword evidence="8 11" id="KW-1133">Transmembrane helix</keyword>
<keyword evidence="4" id="KW-0597">Phosphoprotein</keyword>
<dbReference type="CDD" id="cd00075">
    <property type="entry name" value="HATPase"/>
    <property type="match status" value="1"/>
</dbReference>
<keyword evidence="5" id="KW-0808">Transferase</keyword>
<accession>A0A326UGV6</accession>
<dbReference type="Proteomes" id="UP000248806">
    <property type="component" value="Unassembled WGS sequence"/>
</dbReference>
<evidence type="ECO:0000256" key="9">
    <source>
        <dbReference type="ARBA" id="ARBA00023012"/>
    </source>
</evidence>
<dbReference type="InterPro" id="IPR036890">
    <property type="entry name" value="HATPase_C_sf"/>
</dbReference>
<comment type="catalytic activity">
    <reaction evidence="1">
        <text>ATP + protein L-histidine = ADP + protein N-phospho-L-histidine.</text>
        <dbReference type="EC" id="2.7.13.3"/>
    </reaction>
</comment>
<dbReference type="InterPro" id="IPR003661">
    <property type="entry name" value="HisK_dim/P_dom"/>
</dbReference>
<sequence>MERSRSLLHVMYMWFFSRMRKPMTLRSRLILWNVVVLVLAFLVLGVSVYLLMTYYLQSDLDKRLTVEGDRLQSTTSIWLAVGNPFDSNLFDRLARTDQGDEFTSDPTYIKLFDIESGRTLRRSPNLGQERLASSSQELDAALRGEEIFKTYRNSGGEQVRMLTIPLRDDNGHVVLVAQVGQSLKEVEQVRTWLATFLIVGSICTALIAYTISFLLTTRELKPLRVLSTTMSNLSAQGLGTRLASKGQTTEVRLLTKAFNQMMERLEASFSLQRNFVADVSHELRTPLTSIRGEIDVLLLNPELGKGVREDILAVRTELERLSRLVRNLLLTARAEVGVLPQPPQQVQEAELDILLIELTHQARFLNQQVNVELEELEQCCVYGDADLLRQLFLNILDNAMTYTRCGGSVRLQLRCTEDAPVEVRRKRAETVTQWAEVTISDTGPGIAPDDLPHIFERHFRGVHTPHTTLRSKLGSGLGLSIALLIAESHGGTITVDSELGKGSQFHVWLPACETLMAARVQK</sequence>
<gene>
    <name evidence="14" type="ORF">EI42_02572</name>
</gene>
<dbReference type="SUPFAM" id="SSF158472">
    <property type="entry name" value="HAMP domain-like"/>
    <property type="match status" value="1"/>
</dbReference>
<dbReference type="GO" id="GO:0005886">
    <property type="term" value="C:plasma membrane"/>
    <property type="evidence" value="ECO:0007669"/>
    <property type="project" value="TreeGrafter"/>
</dbReference>
<dbReference type="PRINTS" id="PR00344">
    <property type="entry name" value="BCTRLSENSOR"/>
</dbReference>
<dbReference type="EMBL" id="QKUF01000007">
    <property type="protein sequence ID" value="PZW30600.1"/>
    <property type="molecule type" value="Genomic_DNA"/>
</dbReference>
<dbReference type="InterPro" id="IPR003660">
    <property type="entry name" value="HAMP_dom"/>
</dbReference>
<dbReference type="CDD" id="cd00082">
    <property type="entry name" value="HisKA"/>
    <property type="match status" value="1"/>
</dbReference>
<evidence type="ECO:0000256" key="5">
    <source>
        <dbReference type="ARBA" id="ARBA00022679"/>
    </source>
</evidence>
<dbReference type="CDD" id="cd06225">
    <property type="entry name" value="HAMP"/>
    <property type="match status" value="1"/>
</dbReference>
<comment type="caution">
    <text evidence="14">The sequence shown here is derived from an EMBL/GenBank/DDBJ whole genome shotgun (WGS) entry which is preliminary data.</text>
</comment>
<feature type="domain" description="Histidine kinase" evidence="12">
    <location>
        <begin position="278"/>
        <end position="513"/>
    </location>
</feature>
<dbReference type="PANTHER" id="PTHR45436">
    <property type="entry name" value="SENSOR HISTIDINE KINASE YKOH"/>
    <property type="match status" value="1"/>
</dbReference>
<dbReference type="Pfam" id="PF00512">
    <property type="entry name" value="HisKA"/>
    <property type="match status" value="1"/>
</dbReference>
<dbReference type="Pfam" id="PF00672">
    <property type="entry name" value="HAMP"/>
    <property type="match status" value="1"/>
</dbReference>
<dbReference type="InterPro" id="IPR050428">
    <property type="entry name" value="TCS_sensor_his_kinase"/>
</dbReference>
<dbReference type="InterPro" id="IPR003594">
    <property type="entry name" value="HATPase_dom"/>
</dbReference>
<comment type="subcellular location">
    <subcellularLocation>
        <location evidence="2">Membrane</location>
    </subcellularLocation>
</comment>
<dbReference type="SUPFAM" id="SSF55874">
    <property type="entry name" value="ATPase domain of HSP90 chaperone/DNA topoisomerase II/histidine kinase"/>
    <property type="match status" value="1"/>
</dbReference>
<dbReference type="PROSITE" id="PS50885">
    <property type="entry name" value="HAMP"/>
    <property type="match status" value="1"/>
</dbReference>